<keyword evidence="3" id="KW-0812">Transmembrane</keyword>
<feature type="signal peptide" evidence="8">
    <location>
        <begin position="1"/>
        <end position="35"/>
    </location>
</feature>
<sequence>MLSPRSIARLRPLPQPVRDALMGLGALLFATAVHAQDAKGVDYTVRIDAPRALEELLEDNLELMRWRGNARVDLEQLQRLVKEAPEQARTLIATEGYYSPKVSAGLDTSGARPVARVIVDPGQPVLVGDVDLVLQGFVPFEEGGAPFDANALRNRWTLPVGSQFRQGDWEGAKRGLLRDVAQTRFPRARLVETSATVDPDTRRALLRVVIDSGPEMRFGELRIRGLKRYPREVITNLNKINPGDEYSEAALQALQSRVQDTGYFSSVEVSTDMRAVLNAEIADIKDDDDDDANPATPERPTGPTTLPVVIRVTENKQKFVEAGVGFSTDTGARASLGYDDLNVFGKRFKSDLIYEQKRQTAKGEFFWPTTAKGYNDSVSAGIEREDLRGEITTLASVAARRTWGSPLLERSLTLEVLTEKREVEGLEATRTKSLPLTYSITRRKLDSLIQPTTGYVWNAQFGGAVLPILTDEKFLRLYLRGIYYKPVGAAGSLILRGETGAVASKEKLGVPSTFLFRAGGDQSVRGYGYQELGVQENGATVGGRYLATASAEYQYWFKPPWGVAVFYDVGNAADKFGDLNPKSGYGVGARWRSPVGPINVDLAYGHAVRKARLHFSLGFTF</sequence>
<evidence type="ECO:0000259" key="9">
    <source>
        <dbReference type="PROSITE" id="PS51779"/>
    </source>
</evidence>
<feature type="domain" description="POTRA" evidence="9">
    <location>
        <begin position="216"/>
        <end position="284"/>
    </location>
</feature>
<dbReference type="AlphaFoldDB" id="A0A2S2DHS0"/>
<protein>
    <submittedName>
        <fullName evidence="10">Outer membrane protein assembly factor</fullName>
    </submittedName>
</protein>
<dbReference type="Proteomes" id="UP000245820">
    <property type="component" value="Chromosome"/>
</dbReference>
<dbReference type="InterPro" id="IPR034746">
    <property type="entry name" value="POTRA"/>
</dbReference>
<gene>
    <name evidence="10" type="ORF">DIR46_10970</name>
</gene>
<comment type="subcellular location">
    <subcellularLocation>
        <location evidence="1">Membrane</location>
    </subcellularLocation>
</comment>
<name>A0A2S2DHS0_9BURK</name>
<dbReference type="PANTHER" id="PTHR12815:SF47">
    <property type="entry name" value="TRANSLOCATION AND ASSEMBLY MODULE SUBUNIT TAMA"/>
    <property type="match status" value="1"/>
</dbReference>
<evidence type="ECO:0000256" key="8">
    <source>
        <dbReference type="SAM" id="SignalP"/>
    </source>
</evidence>
<dbReference type="Pfam" id="PF07244">
    <property type="entry name" value="POTRA"/>
    <property type="match status" value="1"/>
</dbReference>
<dbReference type="RefSeq" id="WP_109345259.1">
    <property type="nucleotide sequence ID" value="NZ_CP029343.1"/>
</dbReference>
<keyword evidence="5" id="KW-0472">Membrane</keyword>
<dbReference type="KEGG" id="mtim:DIR46_10970"/>
<feature type="region of interest" description="Disordered" evidence="7">
    <location>
        <begin position="283"/>
        <end position="304"/>
    </location>
</feature>
<dbReference type="PROSITE" id="PS51779">
    <property type="entry name" value="POTRA"/>
    <property type="match status" value="1"/>
</dbReference>
<dbReference type="GO" id="GO:0019867">
    <property type="term" value="C:outer membrane"/>
    <property type="evidence" value="ECO:0007669"/>
    <property type="project" value="InterPro"/>
</dbReference>
<evidence type="ECO:0000313" key="11">
    <source>
        <dbReference type="Proteomes" id="UP000245820"/>
    </source>
</evidence>
<proteinExistence type="predicted"/>
<dbReference type="InterPro" id="IPR000184">
    <property type="entry name" value="Bac_surfAg_D15"/>
</dbReference>
<evidence type="ECO:0000256" key="3">
    <source>
        <dbReference type="ARBA" id="ARBA00022692"/>
    </source>
</evidence>
<evidence type="ECO:0000256" key="1">
    <source>
        <dbReference type="ARBA" id="ARBA00004370"/>
    </source>
</evidence>
<evidence type="ECO:0000313" key="10">
    <source>
        <dbReference type="EMBL" id="AWL04891.1"/>
    </source>
</evidence>
<feature type="chain" id="PRO_5015713958" evidence="8">
    <location>
        <begin position="36"/>
        <end position="621"/>
    </location>
</feature>
<dbReference type="InterPro" id="IPR010827">
    <property type="entry name" value="BamA/TamA_POTRA"/>
</dbReference>
<evidence type="ECO:0000256" key="5">
    <source>
        <dbReference type="ARBA" id="ARBA00023136"/>
    </source>
</evidence>
<organism evidence="10 11">
    <name type="scientific">Massilia oculi</name>
    <dbReference type="NCBI Taxonomy" id="945844"/>
    <lineage>
        <taxon>Bacteria</taxon>
        <taxon>Pseudomonadati</taxon>
        <taxon>Pseudomonadota</taxon>
        <taxon>Betaproteobacteria</taxon>
        <taxon>Burkholderiales</taxon>
        <taxon>Oxalobacteraceae</taxon>
        <taxon>Telluria group</taxon>
        <taxon>Massilia</taxon>
    </lineage>
</organism>
<evidence type="ECO:0000256" key="4">
    <source>
        <dbReference type="ARBA" id="ARBA00022729"/>
    </source>
</evidence>
<dbReference type="Pfam" id="PF01103">
    <property type="entry name" value="Omp85"/>
    <property type="match status" value="1"/>
</dbReference>
<keyword evidence="6" id="KW-0998">Cell outer membrane</keyword>
<dbReference type="PANTHER" id="PTHR12815">
    <property type="entry name" value="SORTING AND ASSEMBLY MACHINERY SAMM50 PROTEIN FAMILY MEMBER"/>
    <property type="match status" value="1"/>
</dbReference>
<keyword evidence="11" id="KW-1185">Reference proteome</keyword>
<evidence type="ECO:0000256" key="6">
    <source>
        <dbReference type="ARBA" id="ARBA00023237"/>
    </source>
</evidence>
<accession>A0A2S2DHS0</accession>
<dbReference type="EMBL" id="CP029343">
    <property type="protein sequence ID" value="AWL04891.1"/>
    <property type="molecule type" value="Genomic_DNA"/>
</dbReference>
<dbReference type="InterPro" id="IPR039910">
    <property type="entry name" value="D15-like"/>
</dbReference>
<dbReference type="Gene3D" id="3.10.20.310">
    <property type="entry name" value="membrane protein fhac"/>
    <property type="match status" value="2"/>
</dbReference>
<reference evidence="10 11" key="1">
    <citation type="submission" date="2018-05" db="EMBL/GenBank/DDBJ databases">
        <title>Complete genome sequence of Massilia oculi sp. nov. CCUG 43427T (=DSM 26321T), the type strain of M. oculi, and comparison with genome sequences of other Massilia strains.</title>
        <authorList>
            <person name="Zhu B."/>
        </authorList>
    </citation>
    <scope>NUCLEOTIDE SEQUENCE [LARGE SCALE GENOMIC DNA]</scope>
    <source>
        <strain evidence="10 11">CCUG 43427</strain>
    </source>
</reference>
<evidence type="ECO:0000256" key="2">
    <source>
        <dbReference type="ARBA" id="ARBA00022452"/>
    </source>
</evidence>
<keyword evidence="2" id="KW-1134">Transmembrane beta strand</keyword>
<dbReference type="Gene3D" id="2.40.160.50">
    <property type="entry name" value="membrane protein fhac: a member of the omp85/tpsb transporter family"/>
    <property type="match status" value="1"/>
</dbReference>
<dbReference type="OrthoDB" id="9769707at2"/>
<evidence type="ECO:0000256" key="7">
    <source>
        <dbReference type="SAM" id="MobiDB-lite"/>
    </source>
</evidence>
<keyword evidence="4 8" id="KW-0732">Signal</keyword>